<keyword evidence="2" id="KW-1185">Reference proteome</keyword>
<dbReference type="Proteomes" id="UP001596113">
    <property type="component" value="Unassembled WGS sequence"/>
</dbReference>
<gene>
    <name evidence="1" type="ORF">ACFPOF_26775</name>
</gene>
<evidence type="ECO:0000313" key="2">
    <source>
        <dbReference type="Proteomes" id="UP001596113"/>
    </source>
</evidence>
<dbReference type="RefSeq" id="WP_378138432.1">
    <property type="nucleotide sequence ID" value="NZ_JBHSMI010000052.1"/>
</dbReference>
<sequence length="85" mass="9507">MKYKLKQKQNQRITRITDATLVVGADIAKKIHVARAVDFRGIELGKDCVFHNDQAGLTKLATWMKELGQTHSKTNIVFGIEPTGL</sequence>
<protein>
    <recommendedName>
        <fullName evidence="3">IS110 family transposase</fullName>
    </recommendedName>
</protein>
<accession>A0ABW0I0J9</accession>
<dbReference type="EMBL" id="JBHSMI010000052">
    <property type="protein sequence ID" value="MFC5406354.1"/>
    <property type="molecule type" value="Genomic_DNA"/>
</dbReference>
<proteinExistence type="predicted"/>
<comment type="caution">
    <text evidence="1">The sequence shown here is derived from an EMBL/GenBank/DDBJ whole genome shotgun (WGS) entry which is preliminary data.</text>
</comment>
<evidence type="ECO:0000313" key="1">
    <source>
        <dbReference type="EMBL" id="MFC5406354.1"/>
    </source>
</evidence>
<evidence type="ECO:0008006" key="3">
    <source>
        <dbReference type="Google" id="ProtNLM"/>
    </source>
</evidence>
<organism evidence="1 2">
    <name type="scientific">Cohnella soli</name>
    <dbReference type="NCBI Taxonomy" id="425005"/>
    <lineage>
        <taxon>Bacteria</taxon>
        <taxon>Bacillati</taxon>
        <taxon>Bacillota</taxon>
        <taxon>Bacilli</taxon>
        <taxon>Bacillales</taxon>
        <taxon>Paenibacillaceae</taxon>
        <taxon>Cohnella</taxon>
    </lineage>
</organism>
<reference evidence="2" key="1">
    <citation type="journal article" date="2019" name="Int. J. Syst. Evol. Microbiol.">
        <title>The Global Catalogue of Microorganisms (GCM) 10K type strain sequencing project: providing services to taxonomists for standard genome sequencing and annotation.</title>
        <authorList>
            <consortium name="The Broad Institute Genomics Platform"/>
            <consortium name="The Broad Institute Genome Sequencing Center for Infectious Disease"/>
            <person name="Wu L."/>
            <person name="Ma J."/>
        </authorList>
    </citation>
    <scope>NUCLEOTIDE SEQUENCE [LARGE SCALE GENOMIC DNA]</scope>
    <source>
        <strain evidence="2">CGMCC 1.18575</strain>
    </source>
</reference>
<name>A0ABW0I0J9_9BACL</name>